<proteinExistence type="predicted"/>
<sequence length="292" mass="32485">MSNSPSQITIETRLESFSYGSDKKQVIDIIQPASTAPTSNLKVNSSLVVFVHGGAWGSGFPALYRLIARPFVQTDRAVAVVGYRTYPTTDVDGQVLDVRNALRALQQRYTQYDDITLIGHSSGAHISLLGLLNSTNPMDVDIDRWIGISGVYDLASHYRFEAGRGVERISPLAPAGGGSLARWRRLSPTYQILQQRSHTTAGEEFLYTTLPPLLILHGAKDTTVPYTSSLRLYEALQQATNQSRLERRLSILPMVEHAETVLHLMFGGATSDLVLKWIEQPIMWCARDQHEF</sequence>
<dbReference type="AlphaFoldDB" id="A0A8J9T1A6"/>
<dbReference type="InterPro" id="IPR050300">
    <property type="entry name" value="GDXG_lipolytic_enzyme"/>
</dbReference>
<dbReference type="PANTHER" id="PTHR48081:SF33">
    <property type="entry name" value="KYNURENINE FORMAMIDASE"/>
    <property type="match status" value="1"/>
</dbReference>
<accession>A0A8J9T1A6</accession>
<dbReference type="Gene3D" id="3.40.50.1820">
    <property type="entry name" value="alpha/beta hydrolase"/>
    <property type="match status" value="1"/>
</dbReference>
<evidence type="ECO:0000259" key="2">
    <source>
        <dbReference type="Pfam" id="PF20434"/>
    </source>
</evidence>
<reference evidence="3" key="1">
    <citation type="submission" date="2022-02" db="EMBL/GenBank/DDBJ databases">
        <authorList>
            <person name="Giguere J D."/>
        </authorList>
    </citation>
    <scope>NUCLEOTIDE SEQUENCE</scope>
    <source>
        <strain evidence="3">CCAP 1055/1</strain>
    </source>
</reference>
<evidence type="ECO:0000256" key="1">
    <source>
        <dbReference type="ARBA" id="ARBA00022801"/>
    </source>
</evidence>
<dbReference type="Proteomes" id="UP000836788">
    <property type="component" value="Chromosome 15"/>
</dbReference>
<gene>
    <name evidence="3" type="ORF">PTTT1_LOCUS17557</name>
</gene>
<keyword evidence="1" id="KW-0378">Hydrolase</keyword>
<organism evidence="3">
    <name type="scientific">Phaeodactylum tricornutum</name>
    <name type="common">Diatom</name>
    <dbReference type="NCBI Taxonomy" id="2850"/>
    <lineage>
        <taxon>Eukaryota</taxon>
        <taxon>Sar</taxon>
        <taxon>Stramenopiles</taxon>
        <taxon>Ochrophyta</taxon>
        <taxon>Bacillariophyta</taxon>
        <taxon>Bacillariophyceae</taxon>
        <taxon>Bacillariophycidae</taxon>
        <taxon>Naviculales</taxon>
        <taxon>Phaeodactylaceae</taxon>
        <taxon>Phaeodactylum</taxon>
    </lineage>
</organism>
<dbReference type="InterPro" id="IPR049492">
    <property type="entry name" value="BD-FAE-like_dom"/>
</dbReference>
<dbReference type="InterPro" id="IPR029058">
    <property type="entry name" value="AB_hydrolase_fold"/>
</dbReference>
<name>A0A8J9T1A6_PHATR</name>
<dbReference type="EMBL" id="OU594956">
    <property type="protein sequence ID" value="CAG9281787.1"/>
    <property type="molecule type" value="Genomic_DNA"/>
</dbReference>
<protein>
    <recommendedName>
        <fullName evidence="2">BD-FAE-like domain-containing protein</fullName>
    </recommendedName>
</protein>
<dbReference type="Pfam" id="PF20434">
    <property type="entry name" value="BD-FAE"/>
    <property type="match status" value="1"/>
</dbReference>
<evidence type="ECO:0000313" key="3">
    <source>
        <dbReference type="EMBL" id="CAG9281787.1"/>
    </source>
</evidence>
<dbReference type="SUPFAM" id="SSF53474">
    <property type="entry name" value="alpha/beta-Hydrolases"/>
    <property type="match status" value="1"/>
</dbReference>
<dbReference type="GO" id="GO:0016787">
    <property type="term" value="F:hydrolase activity"/>
    <property type="evidence" value="ECO:0007669"/>
    <property type="project" value="UniProtKB-KW"/>
</dbReference>
<feature type="domain" description="BD-FAE-like" evidence="2">
    <location>
        <begin position="41"/>
        <end position="236"/>
    </location>
</feature>
<dbReference type="PANTHER" id="PTHR48081">
    <property type="entry name" value="AB HYDROLASE SUPERFAMILY PROTEIN C4A8.06C"/>
    <property type="match status" value="1"/>
</dbReference>